<comment type="catalytic activity">
    <reaction evidence="1">
        <text>glyoxylate + L-alanine = glycine + pyruvate</text>
        <dbReference type="Rhea" id="RHEA:24248"/>
        <dbReference type="ChEBI" id="CHEBI:15361"/>
        <dbReference type="ChEBI" id="CHEBI:36655"/>
        <dbReference type="ChEBI" id="CHEBI:57305"/>
        <dbReference type="ChEBI" id="CHEBI:57972"/>
        <dbReference type="EC" id="2.6.1.44"/>
    </reaction>
</comment>
<dbReference type="InterPro" id="IPR015421">
    <property type="entry name" value="PyrdxlP-dep_Trfase_major"/>
</dbReference>
<dbReference type="GO" id="GO:0008453">
    <property type="term" value="F:alanine-glyoxylate transaminase activity"/>
    <property type="evidence" value="ECO:0007669"/>
    <property type="project" value="UniProtKB-EC"/>
</dbReference>
<dbReference type="Gene3D" id="3.40.640.10">
    <property type="entry name" value="Type I PLP-dependent aspartate aminotransferase-like (Major domain)"/>
    <property type="match status" value="1"/>
</dbReference>
<evidence type="ECO:0000313" key="12">
    <source>
        <dbReference type="EMBL" id="KAK9821912.1"/>
    </source>
</evidence>
<dbReference type="GO" id="GO:0030170">
    <property type="term" value="F:pyridoxal phosphate binding"/>
    <property type="evidence" value="ECO:0007669"/>
    <property type="project" value="InterPro"/>
</dbReference>
<comment type="pathway">
    <text evidence="7">Amino-acid degradation; L-alanine degradation via transaminase pathway; pyruvate from L-alanine: step 1/1.</text>
</comment>
<dbReference type="PANTHER" id="PTHR11751:SF29">
    <property type="entry name" value="ALANINE TRANSAMINASE"/>
    <property type="match status" value="1"/>
</dbReference>
<comment type="caution">
    <text evidence="12">The sequence shown here is derived from an EMBL/GenBank/DDBJ whole genome shotgun (WGS) entry which is preliminary data.</text>
</comment>
<evidence type="ECO:0000256" key="8">
    <source>
        <dbReference type="ARBA" id="ARBA00025709"/>
    </source>
</evidence>
<evidence type="ECO:0000313" key="13">
    <source>
        <dbReference type="Proteomes" id="UP001445335"/>
    </source>
</evidence>
<evidence type="ECO:0000256" key="7">
    <source>
        <dbReference type="ARBA" id="ARBA00025708"/>
    </source>
</evidence>
<dbReference type="Pfam" id="PF00155">
    <property type="entry name" value="Aminotran_1_2"/>
    <property type="match status" value="1"/>
</dbReference>
<comment type="cofactor">
    <cofactor evidence="2">
        <name>pyridoxal 5'-phosphate</name>
        <dbReference type="ChEBI" id="CHEBI:597326"/>
    </cofactor>
</comment>
<evidence type="ECO:0000256" key="1">
    <source>
        <dbReference type="ARBA" id="ARBA00001781"/>
    </source>
</evidence>
<reference evidence="12 13" key="1">
    <citation type="journal article" date="2024" name="Nat. Commun.">
        <title>Phylogenomics reveals the evolutionary origins of lichenization in chlorophyte algae.</title>
        <authorList>
            <person name="Puginier C."/>
            <person name="Libourel C."/>
            <person name="Otte J."/>
            <person name="Skaloud P."/>
            <person name="Haon M."/>
            <person name="Grisel S."/>
            <person name="Petersen M."/>
            <person name="Berrin J.G."/>
            <person name="Delaux P.M."/>
            <person name="Dal Grande F."/>
            <person name="Keller J."/>
        </authorList>
    </citation>
    <scope>NUCLEOTIDE SEQUENCE [LARGE SCALE GENOMIC DNA]</scope>
    <source>
        <strain evidence="12 13">SAG 245.80</strain>
    </source>
</reference>
<comment type="subunit">
    <text evidence="3">Homodimer.</text>
</comment>
<name>A0AAW1QKN4_9CHLO</name>
<dbReference type="AlphaFoldDB" id="A0AAW1QKN4"/>
<evidence type="ECO:0000256" key="4">
    <source>
        <dbReference type="ARBA" id="ARBA00022576"/>
    </source>
</evidence>
<dbReference type="EMBL" id="JALJOU010000095">
    <property type="protein sequence ID" value="KAK9821912.1"/>
    <property type="molecule type" value="Genomic_DNA"/>
</dbReference>
<keyword evidence="13" id="KW-1185">Reference proteome</keyword>
<comment type="similarity">
    <text evidence="9">Belongs to the class-I pyridoxal-phosphate-dependent aminotransferase family. Alanine aminotransferase subfamily.</text>
</comment>
<evidence type="ECO:0000259" key="11">
    <source>
        <dbReference type="Pfam" id="PF00155"/>
    </source>
</evidence>
<evidence type="ECO:0000256" key="6">
    <source>
        <dbReference type="ARBA" id="ARBA00022898"/>
    </source>
</evidence>
<comment type="pathway">
    <text evidence="8">Photosynthesis; C4 acid pathway.</text>
</comment>
<comment type="catalytic activity">
    <reaction evidence="10">
        <text>glycine + 2-oxoglutarate = glyoxylate + L-glutamate</text>
        <dbReference type="Rhea" id="RHEA:14089"/>
        <dbReference type="ChEBI" id="CHEBI:16810"/>
        <dbReference type="ChEBI" id="CHEBI:29985"/>
        <dbReference type="ChEBI" id="CHEBI:36655"/>
        <dbReference type="ChEBI" id="CHEBI:57305"/>
        <dbReference type="EC" id="2.6.1.4"/>
    </reaction>
</comment>
<dbReference type="SUPFAM" id="SSF53383">
    <property type="entry name" value="PLP-dependent transferases"/>
    <property type="match status" value="1"/>
</dbReference>
<dbReference type="FunFam" id="3.40.640.10:FF:000012">
    <property type="entry name" value="alanine aminotransferase 2"/>
    <property type="match status" value="1"/>
</dbReference>
<sequence>MTVKGMHTSPLKADTLNPKVLTAQYAVRGEIVIRAGEIQEELAVGEKKPFSNILYCNIGNPQQLGQLPVTFFRQVLALCDYPPLLESPRVGELFPPDVVERARRYLNAIPGGTGAYSDSRGAGILRQEVAKGIERRDGYPADPDLIYMSDGASQSVHAVMRALIRDERDAVLVPIPQYPLYSATLALYGGTLLPYYLKEEHEWGLDLQELHDQTEKAKAEGKTVRALVVINPGNPTGQVLTQENQKDILKFCRDEGVVLAADEVYQDNIYSPNKKFVSFKKVMREMGLEDVALASMHSISKGFYGECGRRGGYTEFVGFDKDVLAQLYKLASINLCSNVNGQICTALMMQPPKEGEPSYLLYSKERSELLASLKRRAERLHKALSELQGVTCNPLEGALYAMPRIHLPPGAIQAAKEAGKAPDFFYCKQLLEETGIVTVPGSGFKQEEGTYHFRTTILVQEKETDQVIDRLKKFHDGFMEKYGRK</sequence>
<dbReference type="Proteomes" id="UP001445335">
    <property type="component" value="Unassembled WGS sequence"/>
</dbReference>
<keyword evidence="6" id="KW-0663">Pyridoxal phosphate</keyword>
<dbReference type="PANTHER" id="PTHR11751">
    <property type="entry name" value="ALANINE AMINOTRANSFERASE"/>
    <property type="match status" value="1"/>
</dbReference>
<keyword evidence="4" id="KW-0032">Aminotransferase</keyword>
<accession>A0AAW1QKN4</accession>
<dbReference type="CDD" id="cd00609">
    <property type="entry name" value="AAT_like"/>
    <property type="match status" value="1"/>
</dbReference>
<dbReference type="FunFam" id="3.90.1150.10:FF:000010">
    <property type="entry name" value="Alanine aminotransferase 2"/>
    <property type="match status" value="1"/>
</dbReference>
<protein>
    <recommendedName>
        <fullName evidence="11">Aminotransferase class I/classII large domain-containing protein</fullName>
    </recommendedName>
</protein>
<dbReference type="Gene3D" id="3.90.1150.10">
    <property type="entry name" value="Aspartate Aminotransferase, domain 1"/>
    <property type="match status" value="1"/>
</dbReference>
<dbReference type="InterPro" id="IPR004839">
    <property type="entry name" value="Aminotransferase_I/II_large"/>
</dbReference>
<gene>
    <name evidence="12" type="ORF">WJX81_002904</name>
</gene>
<organism evidence="12 13">
    <name type="scientific">Elliptochloris bilobata</name>
    <dbReference type="NCBI Taxonomy" id="381761"/>
    <lineage>
        <taxon>Eukaryota</taxon>
        <taxon>Viridiplantae</taxon>
        <taxon>Chlorophyta</taxon>
        <taxon>core chlorophytes</taxon>
        <taxon>Trebouxiophyceae</taxon>
        <taxon>Trebouxiophyceae incertae sedis</taxon>
        <taxon>Elliptochloris clade</taxon>
        <taxon>Elliptochloris</taxon>
    </lineage>
</organism>
<keyword evidence="5" id="KW-0808">Transferase</keyword>
<evidence type="ECO:0000256" key="3">
    <source>
        <dbReference type="ARBA" id="ARBA00011738"/>
    </source>
</evidence>
<dbReference type="InterPro" id="IPR045088">
    <property type="entry name" value="ALAT1/2-like"/>
</dbReference>
<dbReference type="Gene3D" id="1.10.287.1970">
    <property type="match status" value="1"/>
</dbReference>
<evidence type="ECO:0000256" key="2">
    <source>
        <dbReference type="ARBA" id="ARBA00001933"/>
    </source>
</evidence>
<dbReference type="InterPro" id="IPR015422">
    <property type="entry name" value="PyrdxlP-dep_Trfase_small"/>
</dbReference>
<evidence type="ECO:0000256" key="10">
    <source>
        <dbReference type="ARBA" id="ARBA00052537"/>
    </source>
</evidence>
<feature type="domain" description="Aminotransferase class I/classII large" evidence="11">
    <location>
        <begin position="95"/>
        <end position="471"/>
    </location>
</feature>
<dbReference type="GO" id="GO:0004021">
    <property type="term" value="F:L-alanine:2-oxoglutarate aminotransferase activity"/>
    <property type="evidence" value="ECO:0007669"/>
    <property type="project" value="TreeGrafter"/>
</dbReference>
<dbReference type="GO" id="GO:0047958">
    <property type="term" value="F:glycine:2-oxoglutarate aminotransferase activity"/>
    <property type="evidence" value="ECO:0007669"/>
    <property type="project" value="UniProtKB-EC"/>
</dbReference>
<evidence type="ECO:0000256" key="5">
    <source>
        <dbReference type="ARBA" id="ARBA00022679"/>
    </source>
</evidence>
<evidence type="ECO:0000256" key="9">
    <source>
        <dbReference type="ARBA" id="ARBA00025785"/>
    </source>
</evidence>
<dbReference type="FunFam" id="1.10.287.1970:FF:000001">
    <property type="entry name" value="Alanine aminotransferase 2"/>
    <property type="match status" value="1"/>
</dbReference>
<proteinExistence type="inferred from homology"/>
<dbReference type="InterPro" id="IPR015424">
    <property type="entry name" value="PyrdxlP-dep_Trfase"/>
</dbReference>